<dbReference type="EMBL" id="JAANIU010021140">
    <property type="protein sequence ID" value="KAG1523343.1"/>
    <property type="molecule type" value="Genomic_DNA"/>
</dbReference>
<name>A0A9P6XM12_9FUNG</name>
<proteinExistence type="predicted"/>
<gene>
    <name evidence="2" type="ORF">G6F50_018620</name>
</gene>
<protein>
    <submittedName>
        <fullName evidence="2">Uncharacterized protein</fullName>
    </submittedName>
</protein>
<dbReference type="Proteomes" id="UP000740926">
    <property type="component" value="Unassembled WGS sequence"/>
</dbReference>
<evidence type="ECO:0000313" key="2">
    <source>
        <dbReference type="EMBL" id="KAG1523343.1"/>
    </source>
</evidence>
<comment type="caution">
    <text evidence="2">The sequence shown here is derived from an EMBL/GenBank/DDBJ whole genome shotgun (WGS) entry which is preliminary data.</text>
</comment>
<accession>A0A9P6XM12</accession>
<feature type="region of interest" description="Disordered" evidence="1">
    <location>
        <begin position="16"/>
        <end position="74"/>
    </location>
</feature>
<evidence type="ECO:0000256" key="1">
    <source>
        <dbReference type="SAM" id="MobiDB-lite"/>
    </source>
</evidence>
<sequence>MIAGYIASHLARGRASCARRPGAPSGLLRVMPEQNPAPSNSRPDPLADLNPAQRAAAEFGVNGAPGASGAGGPLLGFAGAGAGRDL</sequence>
<keyword evidence="3" id="KW-1185">Reference proteome</keyword>
<organism evidence="2 3">
    <name type="scientific">Rhizopus delemar</name>
    <dbReference type="NCBI Taxonomy" id="936053"/>
    <lineage>
        <taxon>Eukaryota</taxon>
        <taxon>Fungi</taxon>
        <taxon>Fungi incertae sedis</taxon>
        <taxon>Mucoromycota</taxon>
        <taxon>Mucoromycotina</taxon>
        <taxon>Mucoromycetes</taxon>
        <taxon>Mucorales</taxon>
        <taxon>Mucorineae</taxon>
        <taxon>Rhizopodaceae</taxon>
        <taxon>Rhizopus</taxon>
    </lineage>
</organism>
<dbReference type="AlphaFoldDB" id="A0A9P6XM12"/>
<reference evidence="2 3" key="1">
    <citation type="journal article" date="2020" name="Microb. Genom.">
        <title>Genetic diversity of clinical and environmental Mucorales isolates obtained from an investigation of mucormycosis cases among solid organ transplant recipients.</title>
        <authorList>
            <person name="Nguyen M.H."/>
            <person name="Kaul D."/>
            <person name="Muto C."/>
            <person name="Cheng S.J."/>
            <person name="Richter R.A."/>
            <person name="Bruno V.M."/>
            <person name="Liu G."/>
            <person name="Beyhan S."/>
            <person name="Sundermann A.J."/>
            <person name="Mounaud S."/>
            <person name="Pasculle A.W."/>
            <person name="Nierman W.C."/>
            <person name="Driscoll E."/>
            <person name="Cumbie R."/>
            <person name="Clancy C.J."/>
            <person name="Dupont C.L."/>
        </authorList>
    </citation>
    <scope>NUCLEOTIDE SEQUENCE [LARGE SCALE GENOMIC DNA]</scope>
    <source>
        <strain evidence="2 3">GL24</strain>
    </source>
</reference>
<evidence type="ECO:0000313" key="3">
    <source>
        <dbReference type="Proteomes" id="UP000740926"/>
    </source>
</evidence>